<dbReference type="AlphaFoldDB" id="A0A6C0HNQ3"/>
<dbReference type="SUPFAM" id="SSF52540">
    <property type="entry name" value="P-loop containing nucleoside triphosphate hydrolases"/>
    <property type="match status" value="1"/>
</dbReference>
<evidence type="ECO:0000313" key="1">
    <source>
        <dbReference type="EMBL" id="QHT81980.1"/>
    </source>
</evidence>
<accession>A0A6C0HNQ3</accession>
<dbReference type="InterPro" id="IPR027417">
    <property type="entry name" value="P-loop_NTPase"/>
</dbReference>
<name>A0A6C0HNQ3_9ZZZZ</name>
<dbReference type="EMBL" id="MN739993">
    <property type="protein sequence ID" value="QHT81980.1"/>
    <property type="molecule type" value="Genomic_DNA"/>
</dbReference>
<evidence type="ECO:0008006" key="2">
    <source>
        <dbReference type="Google" id="ProtNLM"/>
    </source>
</evidence>
<sequence>MDFNQTKLTRYEWETMEKKLEPAELTILKMIRNGYHDTECFASTKFTTRDVMKMEHEDKDYFIYDHFFKEPLATLCKSLELKPIVSKAPKKPLKTADKIRLQSQKSQFSDTVEFMVLHYLSRFSKSKKSRELYFYNIEYLSKHYDLNAYVKLMVVQFVARYEPEMDLLKGLENASLLLENNEVLTYRPITLHTHQKQIYQVMKEPGPKLIYYRAPTSSGKTLTPIGITQEYKVIFLCASRHIGLNLAKSSVNTGVKVAFAFGCKTADDIRLHYSAVRTFTEKNGRKRPVHSDGRNIDMIFCDIQSYEVTMLFMLSLFEKEKMVLFWDEPTITMDYETHPLHELIKEVWKVNQVPNIVLSSATLPNEQDLVVLSDKYLKRYEGKVHYIESVDETTQINLLDKEGCTIMPHTVFAHSQEELISFMALHKKSHLKFLSVQSCADLIRTFMEKDKDYGLLFRVLFTRLSDMTSYSIRMFYCSLIQQIKNWPEEMAAYERKSMLVISDKIVTETSHTLTYGPTIFLCERPVDWMNYFVEFSGIHASTMQDIEKKMEFNQDLSEKMIKIQKQIEDQTSKDEDNENKVKEQRFDVQTKTLIKEYEVLERRMKAIRLDPVYIPNTREHFAKWTNGLDYDTSCVFVSDIDDLVIQRVMKMEVDLQYKILLLLGIGIFNPVSNEYNELITELSEQKRLGVILANSDYIYGTNYQFCHAYIANDLKNMTQEKIIQAIGRVGRKEKNKRFTFRFQDNSLIPVLYSNGNPMEKNKLNELFL</sequence>
<proteinExistence type="predicted"/>
<organism evidence="1">
    <name type="scientific">viral metagenome</name>
    <dbReference type="NCBI Taxonomy" id="1070528"/>
    <lineage>
        <taxon>unclassified sequences</taxon>
        <taxon>metagenomes</taxon>
        <taxon>organismal metagenomes</taxon>
    </lineage>
</organism>
<reference evidence="1" key="1">
    <citation type="journal article" date="2020" name="Nature">
        <title>Giant virus diversity and host interactions through global metagenomics.</title>
        <authorList>
            <person name="Schulz F."/>
            <person name="Roux S."/>
            <person name="Paez-Espino D."/>
            <person name="Jungbluth S."/>
            <person name="Walsh D.A."/>
            <person name="Denef V.J."/>
            <person name="McMahon K.D."/>
            <person name="Konstantinidis K.T."/>
            <person name="Eloe-Fadrosh E.A."/>
            <person name="Kyrpides N.C."/>
            <person name="Woyke T."/>
        </authorList>
    </citation>
    <scope>NUCLEOTIDE SEQUENCE</scope>
    <source>
        <strain evidence="1">GVMAG-M-3300023184-160</strain>
    </source>
</reference>
<protein>
    <recommendedName>
        <fullName evidence="2">Helicase ATP-binding domain-containing protein</fullName>
    </recommendedName>
</protein>